<evidence type="ECO:0000313" key="1">
    <source>
        <dbReference type="EMBL" id="GFU00931.1"/>
    </source>
</evidence>
<gene>
    <name evidence="1" type="ORF">NPIL_549881</name>
</gene>
<sequence>MEVRSHISSGCCAIHGDEKATNFFLFSPSFFPLIVSLVSLDHLETLDLLASRGPRDTMAVCLVQTHYAAQDTAVSGGRPTEWVFIEHYLIENRVIFKFKEN</sequence>
<keyword evidence="2" id="KW-1185">Reference proteome</keyword>
<reference evidence="1" key="1">
    <citation type="submission" date="2020-08" db="EMBL/GenBank/DDBJ databases">
        <title>Multicomponent nature underlies the extraordinary mechanical properties of spider dragline silk.</title>
        <authorList>
            <person name="Kono N."/>
            <person name="Nakamura H."/>
            <person name="Mori M."/>
            <person name="Yoshida Y."/>
            <person name="Ohtoshi R."/>
            <person name="Malay A.D."/>
            <person name="Moran D.A.P."/>
            <person name="Tomita M."/>
            <person name="Numata K."/>
            <person name="Arakawa K."/>
        </authorList>
    </citation>
    <scope>NUCLEOTIDE SEQUENCE</scope>
</reference>
<accession>A0A8X6UBE4</accession>
<dbReference type="AlphaFoldDB" id="A0A8X6UBE4"/>
<comment type="caution">
    <text evidence="1">The sequence shown here is derived from an EMBL/GenBank/DDBJ whole genome shotgun (WGS) entry which is preliminary data.</text>
</comment>
<evidence type="ECO:0000313" key="2">
    <source>
        <dbReference type="Proteomes" id="UP000887013"/>
    </source>
</evidence>
<dbReference type="Proteomes" id="UP000887013">
    <property type="component" value="Unassembled WGS sequence"/>
</dbReference>
<name>A0A8X6UBE4_NEPPI</name>
<protein>
    <submittedName>
        <fullName evidence="1">Uncharacterized protein</fullName>
    </submittedName>
</protein>
<proteinExistence type="predicted"/>
<organism evidence="1 2">
    <name type="scientific">Nephila pilipes</name>
    <name type="common">Giant wood spider</name>
    <name type="synonym">Nephila maculata</name>
    <dbReference type="NCBI Taxonomy" id="299642"/>
    <lineage>
        <taxon>Eukaryota</taxon>
        <taxon>Metazoa</taxon>
        <taxon>Ecdysozoa</taxon>
        <taxon>Arthropoda</taxon>
        <taxon>Chelicerata</taxon>
        <taxon>Arachnida</taxon>
        <taxon>Araneae</taxon>
        <taxon>Araneomorphae</taxon>
        <taxon>Entelegynae</taxon>
        <taxon>Araneoidea</taxon>
        <taxon>Nephilidae</taxon>
        <taxon>Nephila</taxon>
    </lineage>
</organism>
<dbReference type="EMBL" id="BMAW01122889">
    <property type="protein sequence ID" value="GFU00931.1"/>
    <property type="molecule type" value="Genomic_DNA"/>
</dbReference>